<dbReference type="EMBL" id="FBWH01000040">
    <property type="protein sequence ID" value="CUX57190.1"/>
    <property type="molecule type" value="Genomic_DNA"/>
</dbReference>
<dbReference type="PANTHER" id="PTHR36448">
    <property type="entry name" value="BLR7373 PROTEIN"/>
    <property type="match status" value="1"/>
</dbReference>
<dbReference type="SUPFAM" id="SSF51182">
    <property type="entry name" value="RmlC-like cupins"/>
    <property type="match status" value="1"/>
</dbReference>
<dbReference type="RefSeq" id="WP_308400346.1">
    <property type="nucleotide sequence ID" value="NZ_LT009757.1"/>
</dbReference>
<reference evidence="1 2" key="1">
    <citation type="submission" date="2016-01" db="EMBL/GenBank/DDBJ databases">
        <authorList>
            <person name="Regsiter A."/>
            <person name="william w."/>
        </authorList>
    </citation>
    <scope>NUCLEOTIDE SEQUENCE [LARGE SCALE GENOMIC DNA]</scope>
    <source>
        <strain evidence="1 2">CFBP 6927</strain>
    </source>
</reference>
<comment type="caution">
    <text evidence="1">The sequence shown here is derived from an EMBL/GenBank/DDBJ whole genome shotgun (WGS) entry which is preliminary data.</text>
</comment>
<evidence type="ECO:0000313" key="1">
    <source>
        <dbReference type="EMBL" id="CUX57190.1"/>
    </source>
</evidence>
<sequence>MNVEKIIFNPSDQIPNNQTFPVIIYWQTNSRLDSTSFEVMFSRNGWSGAWRNGVFDYHHCHSGAHEVLGVGRGEATLKIGGRKGAISSLARKHE</sequence>
<dbReference type="Proteomes" id="UP000191812">
    <property type="component" value="Unassembled WGS sequence"/>
</dbReference>
<dbReference type="PANTHER" id="PTHR36448:SF2">
    <property type="entry name" value="CUPIN TYPE-1 DOMAIN-CONTAINING PROTEIN"/>
    <property type="match status" value="1"/>
</dbReference>
<dbReference type="InterPro" id="IPR011051">
    <property type="entry name" value="RmlC_Cupin_sf"/>
</dbReference>
<accession>A0ABM9VL12</accession>
<name>A0ABM9VL12_9HYPH</name>
<keyword evidence="2" id="KW-1185">Reference proteome</keyword>
<organism evidence="1 2">
    <name type="scientific">Agrobacterium genomosp. 13 str. CFBP 6927</name>
    <dbReference type="NCBI Taxonomy" id="1183428"/>
    <lineage>
        <taxon>Bacteria</taxon>
        <taxon>Pseudomonadati</taxon>
        <taxon>Pseudomonadota</taxon>
        <taxon>Alphaproteobacteria</taxon>
        <taxon>Hyphomicrobiales</taxon>
        <taxon>Rhizobiaceae</taxon>
        <taxon>Rhizobium/Agrobacterium group</taxon>
        <taxon>Agrobacterium</taxon>
        <taxon>Agrobacterium tumefaciens complex</taxon>
    </lineage>
</organism>
<dbReference type="InterPro" id="IPR047121">
    <property type="entry name" value="YjiB-like"/>
</dbReference>
<protein>
    <submittedName>
        <fullName evidence="1">Uncharacterized protein</fullName>
    </submittedName>
</protein>
<proteinExistence type="predicted"/>
<gene>
    <name evidence="1" type="ORF">AGR13a_Lc140045</name>
</gene>
<evidence type="ECO:0000313" key="2">
    <source>
        <dbReference type="Proteomes" id="UP000191812"/>
    </source>
</evidence>